<protein>
    <submittedName>
        <fullName evidence="1">Uncharacterized protein</fullName>
    </submittedName>
</protein>
<dbReference type="EMBL" id="JACTNZ010000003">
    <property type="protein sequence ID" value="KAG5557893.1"/>
    <property type="molecule type" value="Genomic_DNA"/>
</dbReference>
<sequence>MRQFAKLQRSCLNHIEQDPFFLRLFPLIIAFQQTYGFLPPMNYHGDEVEPDELEKMEGEGSYKHKEEESEEPVIIYSELFEEKYGQKKCGRKKPKKYVGKSK</sequence>
<comment type="caution">
    <text evidence="1">The sequence shown here is derived from an EMBL/GenBank/DDBJ whole genome shotgun (WGS) entry which is preliminary data.</text>
</comment>
<dbReference type="AlphaFoldDB" id="A0AAV6KYJ3"/>
<keyword evidence="2" id="KW-1185">Reference proteome</keyword>
<organism evidence="1 2">
    <name type="scientific">Rhododendron griersonianum</name>
    <dbReference type="NCBI Taxonomy" id="479676"/>
    <lineage>
        <taxon>Eukaryota</taxon>
        <taxon>Viridiplantae</taxon>
        <taxon>Streptophyta</taxon>
        <taxon>Embryophyta</taxon>
        <taxon>Tracheophyta</taxon>
        <taxon>Spermatophyta</taxon>
        <taxon>Magnoliopsida</taxon>
        <taxon>eudicotyledons</taxon>
        <taxon>Gunneridae</taxon>
        <taxon>Pentapetalae</taxon>
        <taxon>asterids</taxon>
        <taxon>Ericales</taxon>
        <taxon>Ericaceae</taxon>
        <taxon>Ericoideae</taxon>
        <taxon>Rhodoreae</taxon>
        <taxon>Rhododendron</taxon>
    </lineage>
</organism>
<gene>
    <name evidence="1" type="ORF">RHGRI_007961</name>
</gene>
<accession>A0AAV6KYJ3</accession>
<reference evidence="1" key="1">
    <citation type="submission" date="2020-08" db="EMBL/GenBank/DDBJ databases">
        <title>Plant Genome Project.</title>
        <authorList>
            <person name="Zhang R.-G."/>
        </authorList>
    </citation>
    <scope>NUCLEOTIDE SEQUENCE</scope>
    <source>
        <strain evidence="1">WSP0</strain>
        <tissue evidence="1">Leaf</tissue>
    </source>
</reference>
<evidence type="ECO:0000313" key="2">
    <source>
        <dbReference type="Proteomes" id="UP000823749"/>
    </source>
</evidence>
<name>A0AAV6KYJ3_9ERIC</name>
<dbReference type="Proteomes" id="UP000823749">
    <property type="component" value="Chromosome 3"/>
</dbReference>
<evidence type="ECO:0000313" key="1">
    <source>
        <dbReference type="EMBL" id="KAG5557893.1"/>
    </source>
</evidence>
<proteinExistence type="predicted"/>